<dbReference type="InterPro" id="IPR006683">
    <property type="entry name" value="Thioestr_dom"/>
</dbReference>
<feature type="domain" description="Thioesterase" evidence="3">
    <location>
        <begin position="38"/>
        <end position="112"/>
    </location>
</feature>
<comment type="caution">
    <text evidence="4">The sequence shown here is derived from an EMBL/GenBank/DDBJ whole genome shotgun (WGS) entry which is preliminary data.</text>
</comment>
<dbReference type="NCBIfam" id="TIGR00369">
    <property type="entry name" value="unchar_dom_1"/>
    <property type="match status" value="1"/>
</dbReference>
<dbReference type="GO" id="GO:0047617">
    <property type="term" value="F:fatty acyl-CoA hydrolase activity"/>
    <property type="evidence" value="ECO:0007669"/>
    <property type="project" value="InterPro"/>
</dbReference>
<proteinExistence type="inferred from homology"/>
<evidence type="ECO:0000256" key="1">
    <source>
        <dbReference type="ARBA" id="ARBA00008324"/>
    </source>
</evidence>
<keyword evidence="2" id="KW-0378">Hydrolase</keyword>
<gene>
    <name evidence="4" type="ORF">PPACK8108_LOCUS6156</name>
</gene>
<evidence type="ECO:0000256" key="2">
    <source>
        <dbReference type="ARBA" id="ARBA00022801"/>
    </source>
</evidence>
<sequence>MAASTKFVKQLKIISAHPSGLLHARLPITQRNVNRLSTVHGGLLSTLVDTCGSLSISARGLWTTGVSTDIQVSFLRSAGTPGKDIDIEAKVDSIGRTLAFTSVTIRNSENGKIVARGSHTKYVTTAFNHEKNVAFDQTGDNIAQGTLSPDEPPKL</sequence>
<dbReference type="AlphaFoldDB" id="A0AAV0AQS8"/>
<keyword evidence="5" id="KW-1185">Reference proteome</keyword>
<evidence type="ECO:0000313" key="5">
    <source>
        <dbReference type="Proteomes" id="UP001153365"/>
    </source>
</evidence>
<dbReference type="CDD" id="cd03443">
    <property type="entry name" value="PaaI_thioesterase"/>
    <property type="match status" value="1"/>
</dbReference>
<dbReference type="PANTHER" id="PTHR21660:SF1">
    <property type="entry name" value="ACYL-COENZYME A THIOESTERASE 13"/>
    <property type="match status" value="1"/>
</dbReference>
<comment type="similarity">
    <text evidence="1">Belongs to the thioesterase PaaI family.</text>
</comment>
<evidence type="ECO:0000259" key="3">
    <source>
        <dbReference type="Pfam" id="PF03061"/>
    </source>
</evidence>
<dbReference type="SUPFAM" id="SSF54637">
    <property type="entry name" value="Thioesterase/thiol ester dehydrase-isomerase"/>
    <property type="match status" value="1"/>
</dbReference>
<dbReference type="InterPro" id="IPR039298">
    <property type="entry name" value="ACOT13"/>
</dbReference>
<reference evidence="4" key="1">
    <citation type="submission" date="2022-06" db="EMBL/GenBank/DDBJ databases">
        <authorList>
            <consortium name="SYNGENTA / RWTH Aachen University"/>
        </authorList>
    </citation>
    <scope>NUCLEOTIDE SEQUENCE</scope>
</reference>
<dbReference type="EMBL" id="CALTRL010001177">
    <property type="protein sequence ID" value="CAH7671382.1"/>
    <property type="molecule type" value="Genomic_DNA"/>
</dbReference>
<dbReference type="Proteomes" id="UP001153365">
    <property type="component" value="Unassembled WGS sequence"/>
</dbReference>
<protein>
    <submittedName>
        <fullName evidence="4">HotDog domain-containing protein</fullName>
    </submittedName>
</protein>
<dbReference type="Pfam" id="PF03061">
    <property type="entry name" value="4HBT"/>
    <property type="match status" value="1"/>
</dbReference>
<dbReference type="PANTHER" id="PTHR21660">
    <property type="entry name" value="THIOESTERASE SUPERFAMILY MEMBER-RELATED"/>
    <property type="match status" value="1"/>
</dbReference>
<organism evidence="4 5">
    <name type="scientific">Phakopsora pachyrhizi</name>
    <name type="common">Asian soybean rust disease fungus</name>
    <dbReference type="NCBI Taxonomy" id="170000"/>
    <lineage>
        <taxon>Eukaryota</taxon>
        <taxon>Fungi</taxon>
        <taxon>Dikarya</taxon>
        <taxon>Basidiomycota</taxon>
        <taxon>Pucciniomycotina</taxon>
        <taxon>Pucciniomycetes</taxon>
        <taxon>Pucciniales</taxon>
        <taxon>Phakopsoraceae</taxon>
        <taxon>Phakopsora</taxon>
    </lineage>
</organism>
<dbReference type="Gene3D" id="3.10.129.10">
    <property type="entry name" value="Hotdog Thioesterase"/>
    <property type="match status" value="1"/>
</dbReference>
<dbReference type="InterPro" id="IPR003736">
    <property type="entry name" value="PAAI_dom"/>
</dbReference>
<name>A0AAV0AQS8_PHAPC</name>
<dbReference type="InterPro" id="IPR029069">
    <property type="entry name" value="HotDog_dom_sf"/>
</dbReference>
<evidence type="ECO:0000313" key="4">
    <source>
        <dbReference type="EMBL" id="CAH7671382.1"/>
    </source>
</evidence>
<accession>A0AAV0AQS8</accession>